<comment type="caution">
    <text evidence="3">The sequence shown here is derived from an EMBL/GenBank/DDBJ whole genome shotgun (WGS) entry which is preliminary data.</text>
</comment>
<dbReference type="Pfam" id="PF21104">
    <property type="entry name" value="Glyco_hydro_78_N"/>
    <property type="match status" value="1"/>
</dbReference>
<evidence type="ECO:0000259" key="1">
    <source>
        <dbReference type="Pfam" id="PF17389"/>
    </source>
</evidence>
<sequence length="544" mass="60521">MAVSVPENQKIEVILETNFNAAFANVAEALKPTLHEWIDKPQEVIRFVPDEAAYFKWRAERRMTIGELEKHEWTKGDDFIVDFGGHRVGYLSFHLGAVGVNIDAPCRLRLVFGEVPTDVAEDLHPCNTWISTSWLPDETINVDWLPTDVSLPRRYSFRYVRIQVLDNGPKFRVTFSRLRATAVSAVDPFVPVPTFPLADAQLRAIDAAAMHTLRDCMQSVFEDGPRRDRRLWLGDLRLQALTNHATFAHFALVKRCLYLFAAVPRTNASLPACVYNFPTLRGASDYIVDYDALFGVTLAEYVAASGDLETGRALWETALGSMRGPLAHIDPDTQRFVGARTSAWKFCDWAEELHTDASMHGVILLACKKLNALAAQLFPDAPAPFAGDVARMTAGAAGFLREEEGQEPLFVSGPDAQVSWASAAWLSLSGAFPATLAKRALLAALAHPTAVRPLTPYCFHHVAEALAVVGAERECVALVREYWGGMLAAGADTFWECFDPLDARRSPYGDCHNNSYCHAWSCTPSYLLRVVLRDWFEKEGMTLR</sequence>
<feature type="domain" description="Glycosyl hydrolase family 78 alpha-rhamnosidase N-terminal" evidence="2">
    <location>
        <begin position="41"/>
        <end position="182"/>
    </location>
</feature>
<dbReference type="PANTHER" id="PTHR34987">
    <property type="entry name" value="C, PUTATIVE (AFU_ORTHOLOGUE AFUA_3G02880)-RELATED"/>
    <property type="match status" value="1"/>
</dbReference>
<dbReference type="Pfam" id="PF17389">
    <property type="entry name" value="Bac_rhamnosid6H"/>
    <property type="match status" value="1"/>
</dbReference>
<dbReference type="OrthoDB" id="10036721at2759"/>
<dbReference type="Gene3D" id="1.50.10.10">
    <property type="match status" value="1"/>
</dbReference>
<accession>A0A8H7CUV4</accession>
<gene>
    <name evidence="3" type="ORF">MVEN_01431300</name>
</gene>
<dbReference type="EMBL" id="JACAZI010000011">
    <property type="protein sequence ID" value="KAF7349092.1"/>
    <property type="molecule type" value="Genomic_DNA"/>
</dbReference>
<proteinExistence type="predicted"/>
<protein>
    <submittedName>
        <fullName evidence="3">Glycoside hydrolase family 78 protein</fullName>
    </submittedName>
</protein>
<dbReference type="PANTHER" id="PTHR34987:SF4">
    <property type="entry name" value="ALPHA-L-RHAMNOSIDASE C-TERMINAL DOMAIN-CONTAINING PROTEIN"/>
    <property type="match status" value="1"/>
</dbReference>
<dbReference type="Proteomes" id="UP000620124">
    <property type="component" value="Unassembled WGS sequence"/>
</dbReference>
<dbReference type="GO" id="GO:0016787">
    <property type="term" value="F:hydrolase activity"/>
    <property type="evidence" value="ECO:0007669"/>
    <property type="project" value="UniProtKB-KW"/>
</dbReference>
<dbReference type="InterPro" id="IPR035396">
    <property type="entry name" value="Bac_rhamnosid6H"/>
</dbReference>
<dbReference type="SUPFAM" id="SSF48208">
    <property type="entry name" value="Six-hairpin glycosidases"/>
    <property type="match status" value="1"/>
</dbReference>
<organism evidence="3 4">
    <name type="scientific">Mycena venus</name>
    <dbReference type="NCBI Taxonomy" id="2733690"/>
    <lineage>
        <taxon>Eukaryota</taxon>
        <taxon>Fungi</taxon>
        <taxon>Dikarya</taxon>
        <taxon>Basidiomycota</taxon>
        <taxon>Agaricomycotina</taxon>
        <taxon>Agaricomycetes</taxon>
        <taxon>Agaricomycetidae</taxon>
        <taxon>Agaricales</taxon>
        <taxon>Marasmiineae</taxon>
        <taxon>Mycenaceae</taxon>
        <taxon>Mycena</taxon>
    </lineage>
</organism>
<evidence type="ECO:0000313" key="4">
    <source>
        <dbReference type="Proteomes" id="UP000620124"/>
    </source>
</evidence>
<name>A0A8H7CUV4_9AGAR</name>
<evidence type="ECO:0000259" key="2">
    <source>
        <dbReference type="Pfam" id="PF21104"/>
    </source>
</evidence>
<keyword evidence="3" id="KW-0378">Hydrolase</keyword>
<keyword evidence="4" id="KW-1185">Reference proteome</keyword>
<dbReference type="GO" id="GO:0005975">
    <property type="term" value="P:carbohydrate metabolic process"/>
    <property type="evidence" value="ECO:0007669"/>
    <property type="project" value="InterPro"/>
</dbReference>
<feature type="domain" description="Alpha-L-rhamnosidase six-hairpin glycosidase" evidence="1">
    <location>
        <begin position="195"/>
        <end position="354"/>
    </location>
</feature>
<dbReference type="AlphaFoldDB" id="A0A8H7CUV4"/>
<dbReference type="InterPro" id="IPR012341">
    <property type="entry name" value="6hp_glycosidase-like_sf"/>
</dbReference>
<dbReference type="InterPro" id="IPR049164">
    <property type="entry name" value="Glyco_hydro_78_N"/>
</dbReference>
<dbReference type="InterPro" id="IPR008928">
    <property type="entry name" value="6-hairpin_glycosidase_sf"/>
</dbReference>
<evidence type="ECO:0000313" key="3">
    <source>
        <dbReference type="EMBL" id="KAF7349092.1"/>
    </source>
</evidence>
<reference evidence="3" key="1">
    <citation type="submission" date="2020-05" db="EMBL/GenBank/DDBJ databases">
        <title>Mycena genomes resolve the evolution of fungal bioluminescence.</title>
        <authorList>
            <person name="Tsai I.J."/>
        </authorList>
    </citation>
    <scope>NUCLEOTIDE SEQUENCE</scope>
    <source>
        <strain evidence="3">CCC161011</strain>
    </source>
</reference>